<keyword evidence="1" id="KW-1133">Transmembrane helix</keyword>
<accession>A0AAE0CGE5</accession>
<comment type="caution">
    <text evidence="2">The sequence shown here is derived from an EMBL/GenBank/DDBJ whole genome shotgun (WGS) entry which is preliminary data.</text>
</comment>
<evidence type="ECO:0000313" key="2">
    <source>
        <dbReference type="EMBL" id="KAK3253655.1"/>
    </source>
</evidence>
<name>A0AAE0CGE5_9CHLO</name>
<feature type="transmembrane region" description="Helical" evidence="1">
    <location>
        <begin position="21"/>
        <end position="45"/>
    </location>
</feature>
<proteinExistence type="predicted"/>
<dbReference type="Proteomes" id="UP001190700">
    <property type="component" value="Unassembled WGS sequence"/>
</dbReference>
<reference evidence="2 3" key="1">
    <citation type="journal article" date="2015" name="Genome Biol. Evol.">
        <title>Comparative Genomics of a Bacterivorous Green Alga Reveals Evolutionary Causalities and Consequences of Phago-Mixotrophic Mode of Nutrition.</title>
        <authorList>
            <person name="Burns J.A."/>
            <person name="Paasch A."/>
            <person name="Narechania A."/>
            <person name="Kim E."/>
        </authorList>
    </citation>
    <scope>NUCLEOTIDE SEQUENCE [LARGE SCALE GENOMIC DNA]</scope>
    <source>
        <strain evidence="2 3">PLY_AMNH</strain>
    </source>
</reference>
<gene>
    <name evidence="2" type="ORF">CYMTET_37101</name>
</gene>
<protein>
    <submittedName>
        <fullName evidence="2">Uncharacterized protein</fullName>
    </submittedName>
</protein>
<keyword evidence="1" id="KW-0812">Transmembrane</keyword>
<dbReference type="AlphaFoldDB" id="A0AAE0CGE5"/>
<evidence type="ECO:0000313" key="3">
    <source>
        <dbReference type="Proteomes" id="UP001190700"/>
    </source>
</evidence>
<dbReference type="EMBL" id="LGRX02024702">
    <property type="protein sequence ID" value="KAK3253655.1"/>
    <property type="molecule type" value="Genomic_DNA"/>
</dbReference>
<evidence type="ECO:0000256" key="1">
    <source>
        <dbReference type="SAM" id="Phobius"/>
    </source>
</evidence>
<keyword evidence="1" id="KW-0472">Membrane</keyword>
<keyword evidence="3" id="KW-1185">Reference proteome</keyword>
<organism evidence="2 3">
    <name type="scientific">Cymbomonas tetramitiformis</name>
    <dbReference type="NCBI Taxonomy" id="36881"/>
    <lineage>
        <taxon>Eukaryota</taxon>
        <taxon>Viridiplantae</taxon>
        <taxon>Chlorophyta</taxon>
        <taxon>Pyramimonadophyceae</taxon>
        <taxon>Pyramimonadales</taxon>
        <taxon>Pyramimonadaceae</taxon>
        <taxon>Cymbomonas</taxon>
    </lineage>
</organism>
<feature type="transmembrane region" description="Helical" evidence="1">
    <location>
        <begin position="81"/>
        <end position="102"/>
    </location>
</feature>
<sequence>MLVAEDKKHCDTSKSATIMSFFTECILFLERVSLTNMMAIHMVLVSWALLDMNLPQSWLYSNILVVGCLAGSIVDFTNSKLLSYCPPPAAAVCLVALLQPLLPSLSRPTLQPRPLEMTFHE</sequence>
<feature type="transmembrane region" description="Helical" evidence="1">
    <location>
        <begin position="57"/>
        <end position="74"/>
    </location>
</feature>